<comment type="cofactor">
    <cofactor evidence="7">
        <name>Zn(2+)</name>
        <dbReference type="ChEBI" id="CHEBI:29105"/>
    </cofactor>
    <text evidence="7">Binds 1 zinc ion per subunit.</text>
</comment>
<dbReference type="EC" id="4.2.1.1" evidence="2"/>
<comment type="similarity">
    <text evidence="1">Belongs to the beta-class carbonic anhydrase family.</text>
</comment>
<comment type="caution">
    <text evidence="8">The sequence shown here is derived from an EMBL/GenBank/DDBJ whole genome shotgun (WGS) entry which is preliminary data.</text>
</comment>
<keyword evidence="4 7" id="KW-0862">Zinc</keyword>
<sequence length="721" mass="77414">MRKNAKPARVARALPPHQALLLLKAGNERFVRGRPMADKMDNLTRKQNFELVNAPHTAVIGCADCKVPLETIFDAMPGDIYSLRNAANTCTHAEGSMMGSLEFCSATLGSRLILVLGHTECKALISATRTYFEARAAGKRCTGLKGLLGELTQTAEKTAKTMPDASCEEVAAQAVRTNILNTMNFLLQFSEVLRDRVRNGQLEIVGGLFDLQTGRVEFLGPSPNQAALVDPMASKIPRVLPFDTLTSQQTPVDVHEPHESTKASPAASLRKLQEGNARFSLGNSQLPKQDMRKALASCPQATHSAIVGCADARTPIDSIFDAMPGELFVVKNAGNTCSQAEGSVIGSLEFCTSKLDTPLILVLGHTDCSAMAGATRMFLASETGKSRESLGPALDGLLQDLIAVISRARALYPKANAEELAHQAVKLNVDNTMEFLLRSEALKELVRRGDLEIQGGIYQAEMGCVEFVGHCSRQAELLALEEAVPRREDSSASDSSSGAPPAEVALKLLQEGNGRFVGGTAVANRISPEVRKNMDTTQPPHTAIIGCADSRVPMETIFDALPGDLFVLRNAGNTCTHAQGSMVSSLEFCIDKLQTKLVLVLGHTQCDALERAAEAHRCPKTDQRGKASDDLVESIFVSTAAATAELGPAASTEEVAGLATKWNVFHTMQCLFEYSSTIRDKVQKGDLVIQGAIFDSHTRQVQFVGCPEAVLKGSLGQGFRV</sequence>
<evidence type="ECO:0000256" key="3">
    <source>
        <dbReference type="ARBA" id="ARBA00022723"/>
    </source>
</evidence>
<dbReference type="Proteomes" id="UP000604046">
    <property type="component" value="Unassembled WGS sequence"/>
</dbReference>
<feature type="binding site" evidence="7">
    <location>
        <position position="549"/>
    </location>
    <ligand>
        <name>Zn(2+)</name>
        <dbReference type="ChEBI" id="CHEBI:29105"/>
    </ligand>
</feature>
<dbReference type="GO" id="GO:0004089">
    <property type="term" value="F:carbonate dehydratase activity"/>
    <property type="evidence" value="ECO:0007669"/>
    <property type="project" value="UniProtKB-EC"/>
</dbReference>
<evidence type="ECO:0000256" key="1">
    <source>
        <dbReference type="ARBA" id="ARBA00006217"/>
    </source>
</evidence>
<gene>
    <name evidence="8" type="primary">mtcA2</name>
    <name evidence="8" type="ORF">SNAT2548_LOCUS31056</name>
</gene>
<dbReference type="GO" id="GO:0008270">
    <property type="term" value="F:zinc ion binding"/>
    <property type="evidence" value="ECO:0007669"/>
    <property type="project" value="InterPro"/>
</dbReference>
<dbReference type="InterPro" id="IPR001765">
    <property type="entry name" value="Carbonic_anhydrase"/>
</dbReference>
<dbReference type="PANTHER" id="PTHR11002">
    <property type="entry name" value="CARBONIC ANHYDRASE"/>
    <property type="match status" value="1"/>
</dbReference>
<dbReference type="PANTHER" id="PTHR11002:SF76">
    <property type="entry name" value="CARBONIC ANHYDRASE"/>
    <property type="match status" value="1"/>
</dbReference>
<evidence type="ECO:0000256" key="4">
    <source>
        <dbReference type="ARBA" id="ARBA00022833"/>
    </source>
</evidence>
<evidence type="ECO:0000256" key="2">
    <source>
        <dbReference type="ARBA" id="ARBA00012925"/>
    </source>
</evidence>
<keyword evidence="5" id="KW-0456">Lyase</keyword>
<reference evidence="8" key="1">
    <citation type="submission" date="2021-02" db="EMBL/GenBank/DDBJ databases">
        <authorList>
            <person name="Dougan E. K."/>
            <person name="Rhodes N."/>
            <person name="Thang M."/>
            <person name="Chan C."/>
        </authorList>
    </citation>
    <scope>NUCLEOTIDE SEQUENCE</scope>
</reference>
<accession>A0A812U5E0</accession>
<keyword evidence="3 7" id="KW-0479">Metal-binding</keyword>
<dbReference type="InterPro" id="IPR036874">
    <property type="entry name" value="Carbonic_anhydrase_sf"/>
</dbReference>
<organism evidence="8 9">
    <name type="scientific">Symbiodinium natans</name>
    <dbReference type="NCBI Taxonomy" id="878477"/>
    <lineage>
        <taxon>Eukaryota</taxon>
        <taxon>Sar</taxon>
        <taxon>Alveolata</taxon>
        <taxon>Dinophyceae</taxon>
        <taxon>Suessiales</taxon>
        <taxon>Symbiodiniaceae</taxon>
        <taxon>Symbiodinium</taxon>
    </lineage>
</organism>
<keyword evidence="9" id="KW-1185">Reference proteome</keyword>
<evidence type="ECO:0000256" key="7">
    <source>
        <dbReference type="PIRSR" id="PIRSR601765-1"/>
    </source>
</evidence>
<dbReference type="EMBL" id="CAJNDS010002636">
    <property type="protein sequence ID" value="CAE7552981.1"/>
    <property type="molecule type" value="Genomic_DNA"/>
</dbReference>
<dbReference type="Pfam" id="PF00484">
    <property type="entry name" value="Pro_CA"/>
    <property type="match status" value="3"/>
</dbReference>
<evidence type="ECO:0000313" key="8">
    <source>
        <dbReference type="EMBL" id="CAE7552981.1"/>
    </source>
</evidence>
<evidence type="ECO:0000313" key="9">
    <source>
        <dbReference type="Proteomes" id="UP000604046"/>
    </source>
</evidence>
<protein>
    <recommendedName>
        <fullName evidence="2">carbonic anhydrase</fullName>
        <ecNumber evidence="2">4.2.1.1</ecNumber>
    </recommendedName>
</protein>
<dbReference type="OrthoDB" id="10248475at2759"/>
<evidence type="ECO:0000256" key="6">
    <source>
        <dbReference type="ARBA" id="ARBA00048348"/>
    </source>
</evidence>
<evidence type="ECO:0000256" key="5">
    <source>
        <dbReference type="ARBA" id="ARBA00023239"/>
    </source>
</evidence>
<dbReference type="Gene3D" id="3.40.1050.10">
    <property type="entry name" value="Carbonic anhydrase"/>
    <property type="match status" value="3"/>
</dbReference>
<comment type="catalytic activity">
    <reaction evidence="6">
        <text>hydrogencarbonate + H(+) = CO2 + H2O</text>
        <dbReference type="Rhea" id="RHEA:10748"/>
        <dbReference type="ChEBI" id="CHEBI:15377"/>
        <dbReference type="ChEBI" id="CHEBI:15378"/>
        <dbReference type="ChEBI" id="CHEBI:16526"/>
        <dbReference type="ChEBI" id="CHEBI:17544"/>
        <dbReference type="EC" id="4.2.1.1"/>
    </reaction>
</comment>
<feature type="binding site" evidence="7">
    <location>
        <position position="606"/>
    </location>
    <ligand>
        <name>Zn(2+)</name>
        <dbReference type="ChEBI" id="CHEBI:29105"/>
    </ligand>
</feature>
<name>A0A812U5E0_9DINO</name>
<dbReference type="SUPFAM" id="SSF53056">
    <property type="entry name" value="beta-carbonic anhydrase, cab"/>
    <property type="match status" value="3"/>
</dbReference>
<dbReference type="SMART" id="SM00947">
    <property type="entry name" value="Pro_CA"/>
    <property type="match status" value="3"/>
</dbReference>
<dbReference type="AlphaFoldDB" id="A0A812U5E0"/>
<proteinExistence type="inferred from homology"/>
<feature type="binding site" evidence="7">
    <location>
        <position position="603"/>
    </location>
    <ligand>
        <name>Zn(2+)</name>
        <dbReference type="ChEBI" id="CHEBI:29105"/>
    </ligand>
</feature>
<feature type="binding site" evidence="7">
    <location>
        <position position="547"/>
    </location>
    <ligand>
        <name>Zn(2+)</name>
        <dbReference type="ChEBI" id="CHEBI:29105"/>
    </ligand>
</feature>